<proteinExistence type="predicted"/>
<dbReference type="SUPFAM" id="SSF56935">
    <property type="entry name" value="Porins"/>
    <property type="match status" value="1"/>
</dbReference>
<gene>
    <name evidence="9" type="ORF">SAMN04488514_107165</name>
</gene>
<keyword evidence="2" id="KW-0813">Transport</keyword>
<evidence type="ECO:0000256" key="7">
    <source>
        <dbReference type="ARBA" id="ARBA00023237"/>
    </source>
</evidence>
<keyword evidence="9" id="KW-0675">Receptor</keyword>
<dbReference type="Proteomes" id="UP000199440">
    <property type="component" value="Unassembled WGS sequence"/>
</dbReference>
<dbReference type="Gene3D" id="2.40.170.20">
    <property type="entry name" value="TonB-dependent receptor, beta-barrel domain"/>
    <property type="match status" value="1"/>
</dbReference>
<evidence type="ECO:0000256" key="1">
    <source>
        <dbReference type="ARBA" id="ARBA00004571"/>
    </source>
</evidence>
<dbReference type="GO" id="GO:0015344">
    <property type="term" value="F:siderophore uptake transmembrane transporter activity"/>
    <property type="evidence" value="ECO:0007669"/>
    <property type="project" value="TreeGrafter"/>
</dbReference>
<evidence type="ECO:0000256" key="2">
    <source>
        <dbReference type="ARBA" id="ARBA00022448"/>
    </source>
</evidence>
<dbReference type="InterPro" id="IPR037066">
    <property type="entry name" value="Plug_dom_sf"/>
</dbReference>
<dbReference type="Gene3D" id="2.60.40.1120">
    <property type="entry name" value="Carboxypeptidase-like, regulatory domain"/>
    <property type="match status" value="1"/>
</dbReference>
<dbReference type="Pfam" id="PF13620">
    <property type="entry name" value="CarboxypepD_reg"/>
    <property type="match status" value="1"/>
</dbReference>
<dbReference type="PANTHER" id="PTHR30069">
    <property type="entry name" value="TONB-DEPENDENT OUTER MEMBRANE RECEPTOR"/>
    <property type="match status" value="1"/>
</dbReference>
<evidence type="ECO:0000256" key="4">
    <source>
        <dbReference type="ARBA" id="ARBA00022692"/>
    </source>
</evidence>
<keyword evidence="4" id="KW-0812">Transmembrane</keyword>
<dbReference type="AlphaFoldDB" id="A0A1G9S8Q1"/>
<dbReference type="STRING" id="192904.SAMN04488514_107165"/>
<dbReference type="SUPFAM" id="SSF49464">
    <property type="entry name" value="Carboxypeptidase regulatory domain-like"/>
    <property type="match status" value="1"/>
</dbReference>
<dbReference type="GO" id="GO:0044718">
    <property type="term" value="P:siderophore transmembrane transport"/>
    <property type="evidence" value="ECO:0007669"/>
    <property type="project" value="TreeGrafter"/>
</dbReference>
<keyword evidence="10" id="KW-1185">Reference proteome</keyword>
<evidence type="ECO:0000259" key="8">
    <source>
        <dbReference type="Pfam" id="PF14905"/>
    </source>
</evidence>
<dbReference type="InterPro" id="IPR041700">
    <property type="entry name" value="OMP_b-brl_3"/>
</dbReference>
<keyword evidence="6" id="KW-0472">Membrane</keyword>
<sequence length="784" mass="87651">MHCLYLFGMAQENMLSGQVNDSLGNPIALAHVMVFNSNTFVVGTVTDTDGGFTIASLEQGSYVLKIIAIGYEDFVQEFAHEENLIDFGSISLKTTAIELNGVALIARKKLYEKHGNSLIINVEQNVASAGGSVLELLSNTAGVSVNQQNGALSLNNQGKIAIMINGKPSRVDGQALISLLKSMPASNIKNLEVFNNPPSKYEANGSGGMINIVTKSKSNDGQGGSISLNSGYGKGEKTGISVNIHSNQGKIDWYGSYAFNRNRTPEEWKLQSEFNSPLSQKKVVANSLRKPIINAHNYLVGTEFSLFKNTNVGINLSGYNSKWDMIAFDKVIRNGGTDNTETINIDTKEANEWGHIGVNMLLEQSLGDQHALTFEYAHLYYNFNNPSTYDTQEQMDFFEILKITPITFNVFNLDYKVGLSEKVKVEFGAKTTSSNFTNTIEASSNDGNVSNIDDELSSTTRMDEQIQGIYASFEFQLGEKTRFTSGLRFEHTSSKLDINDTDTILNRTYDNFFPSLTLDHQLNDVHRFQFNYGRRINRPTFDNLAPYILFLGPEALYAGNTNLQPSLVHKIGAEWRWAGKYISLEYLIEKDAIVEFQPRLSTNGEQYIFKAENMDKRNMLSISMGVPFSITPWWQTETSFIYQYETLQFNFQEVEFNRSKGSLRANSSQQFSISAKTKLELSGYYQSSTLFGISTFGARGSLNVGVQQQLKKNHGNVKLSLSNVFASDNWKINTINEQPFINTLETYFPESRILTFTYTKNFGGSTKTPKYIGNSADDEKQRVQ</sequence>
<evidence type="ECO:0000256" key="5">
    <source>
        <dbReference type="ARBA" id="ARBA00022729"/>
    </source>
</evidence>
<evidence type="ECO:0000256" key="6">
    <source>
        <dbReference type="ARBA" id="ARBA00023136"/>
    </source>
</evidence>
<dbReference type="InterPro" id="IPR039426">
    <property type="entry name" value="TonB-dep_rcpt-like"/>
</dbReference>
<dbReference type="Pfam" id="PF14905">
    <property type="entry name" value="OMP_b-brl_3"/>
    <property type="match status" value="1"/>
</dbReference>
<name>A0A1G9S8Q1_9FLAO</name>
<evidence type="ECO:0000313" key="9">
    <source>
        <dbReference type="EMBL" id="SDM31858.1"/>
    </source>
</evidence>
<organism evidence="9 10">
    <name type="scientific">Kriegella aquimaris</name>
    <dbReference type="NCBI Taxonomy" id="192904"/>
    <lineage>
        <taxon>Bacteria</taxon>
        <taxon>Pseudomonadati</taxon>
        <taxon>Bacteroidota</taxon>
        <taxon>Flavobacteriia</taxon>
        <taxon>Flavobacteriales</taxon>
        <taxon>Flavobacteriaceae</taxon>
        <taxon>Kriegella</taxon>
    </lineage>
</organism>
<dbReference type="GO" id="GO:0009279">
    <property type="term" value="C:cell outer membrane"/>
    <property type="evidence" value="ECO:0007669"/>
    <property type="project" value="UniProtKB-SubCell"/>
</dbReference>
<feature type="domain" description="Outer membrane protein beta-barrel" evidence="8">
    <location>
        <begin position="368"/>
        <end position="758"/>
    </location>
</feature>
<evidence type="ECO:0000256" key="3">
    <source>
        <dbReference type="ARBA" id="ARBA00022452"/>
    </source>
</evidence>
<keyword evidence="7" id="KW-0998">Cell outer membrane</keyword>
<keyword evidence="5" id="KW-0732">Signal</keyword>
<dbReference type="InterPro" id="IPR008969">
    <property type="entry name" value="CarboxyPept-like_regulatory"/>
</dbReference>
<protein>
    <submittedName>
        <fullName evidence="9">Outer membrane receptor proteins, mostly Fe transport</fullName>
    </submittedName>
</protein>
<evidence type="ECO:0000313" key="10">
    <source>
        <dbReference type="Proteomes" id="UP000199440"/>
    </source>
</evidence>
<keyword evidence="3" id="KW-1134">Transmembrane beta strand</keyword>
<dbReference type="InterPro" id="IPR036942">
    <property type="entry name" value="Beta-barrel_TonB_sf"/>
</dbReference>
<comment type="subcellular location">
    <subcellularLocation>
        <location evidence="1">Cell outer membrane</location>
        <topology evidence="1">Multi-pass membrane protein</topology>
    </subcellularLocation>
</comment>
<accession>A0A1G9S8Q1</accession>
<dbReference type="PANTHER" id="PTHR30069:SF29">
    <property type="entry name" value="HEMOGLOBIN AND HEMOGLOBIN-HAPTOGLOBIN-BINDING PROTEIN 1-RELATED"/>
    <property type="match status" value="1"/>
</dbReference>
<dbReference type="Gene3D" id="2.170.130.10">
    <property type="entry name" value="TonB-dependent receptor, plug domain"/>
    <property type="match status" value="1"/>
</dbReference>
<dbReference type="EMBL" id="FNGV01000007">
    <property type="protein sequence ID" value="SDM31858.1"/>
    <property type="molecule type" value="Genomic_DNA"/>
</dbReference>
<reference evidence="10" key="1">
    <citation type="submission" date="2016-10" db="EMBL/GenBank/DDBJ databases">
        <authorList>
            <person name="Varghese N."/>
            <person name="Submissions S."/>
        </authorList>
    </citation>
    <scope>NUCLEOTIDE SEQUENCE [LARGE SCALE GENOMIC DNA]</scope>
    <source>
        <strain evidence="10">DSM 19886</strain>
    </source>
</reference>